<dbReference type="SUPFAM" id="SSF53901">
    <property type="entry name" value="Thiolase-like"/>
    <property type="match status" value="1"/>
</dbReference>
<dbReference type="GO" id="GO:0006633">
    <property type="term" value="P:fatty acid biosynthetic process"/>
    <property type="evidence" value="ECO:0007669"/>
    <property type="project" value="InterPro"/>
</dbReference>
<feature type="domain" description="Carrier" evidence="12">
    <location>
        <begin position="1298"/>
        <end position="1376"/>
    </location>
</feature>
<dbReference type="InterPro" id="IPR009081">
    <property type="entry name" value="PP-bd_ACP"/>
</dbReference>
<evidence type="ECO:0000313" key="15">
    <source>
        <dbReference type="Proteomes" id="UP000490800"/>
    </source>
</evidence>
<dbReference type="Gene3D" id="3.30.559.30">
    <property type="entry name" value="Nonribosomal peptide synthetase, condensation domain"/>
    <property type="match status" value="3"/>
</dbReference>
<dbReference type="NCBIfam" id="TIGR01720">
    <property type="entry name" value="NRPS-para261"/>
    <property type="match status" value="1"/>
</dbReference>
<keyword evidence="7" id="KW-0677">Repeat</keyword>
<dbReference type="CDD" id="cd05908">
    <property type="entry name" value="A_NRPS_MycA_like"/>
    <property type="match status" value="1"/>
</dbReference>
<dbReference type="InterPro" id="IPR036736">
    <property type="entry name" value="ACP-like_sf"/>
</dbReference>
<dbReference type="InterPro" id="IPR010060">
    <property type="entry name" value="NRPS_synth"/>
</dbReference>
<dbReference type="PROSITE" id="PS00600">
    <property type="entry name" value="AA_TRANSFER_CLASS_3"/>
    <property type="match status" value="1"/>
</dbReference>
<evidence type="ECO:0000256" key="8">
    <source>
        <dbReference type="ARBA" id="ARBA00022898"/>
    </source>
</evidence>
<dbReference type="PROSITE" id="PS52004">
    <property type="entry name" value="KS3_2"/>
    <property type="match status" value="1"/>
</dbReference>
<dbReference type="FunFam" id="3.30.300.30:FF:000010">
    <property type="entry name" value="Enterobactin synthetase component F"/>
    <property type="match status" value="1"/>
</dbReference>
<keyword evidence="9" id="KW-0045">Antibiotic biosynthesis</keyword>
<dbReference type="SUPFAM" id="SSF47336">
    <property type="entry name" value="ACP-like"/>
    <property type="match status" value="4"/>
</dbReference>
<dbReference type="FunFam" id="3.40.50.980:FF:000001">
    <property type="entry name" value="Non-ribosomal peptide synthetase"/>
    <property type="match status" value="1"/>
</dbReference>
<dbReference type="PROSITE" id="PS00012">
    <property type="entry name" value="PHOSPHOPANTETHEINE"/>
    <property type="match status" value="2"/>
</dbReference>
<dbReference type="GO" id="GO:0030170">
    <property type="term" value="F:pyridoxal phosphate binding"/>
    <property type="evidence" value="ECO:0007669"/>
    <property type="project" value="InterPro"/>
</dbReference>
<evidence type="ECO:0000256" key="1">
    <source>
        <dbReference type="ARBA" id="ARBA00001957"/>
    </source>
</evidence>
<dbReference type="GO" id="GO:0031177">
    <property type="term" value="F:phosphopantetheine binding"/>
    <property type="evidence" value="ECO:0007669"/>
    <property type="project" value="InterPro"/>
</dbReference>
<protein>
    <submittedName>
        <fullName evidence="14">Amino acid adenylation domain-containing protein</fullName>
    </submittedName>
</protein>
<dbReference type="Pfam" id="PF00550">
    <property type="entry name" value="PP-binding"/>
    <property type="match status" value="4"/>
</dbReference>
<dbReference type="SUPFAM" id="SSF52777">
    <property type="entry name" value="CoA-dependent acyltransferases"/>
    <property type="match status" value="6"/>
</dbReference>
<keyword evidence="3" id="KW-0596">Phosphopantetheine</keyword>
<dbReference type="InterPro" id="IPR045851">
    <property type="entry name" value="AMP-bd_C_sf"/>
</dbReference>
<feature type="domain" description="Carrier" evidence="12">
    <location>
        <begin position="3695"/>
        <end position="3769"/>
    </location>
</feature>
<dbReference type="Gene3D" id="3.30.300.30">
    <property type="match status" value="3"/>
</dbReference>
<evidence type="ECO:0000313" key="14">
    <source>
        <dbReference type="EMBL" id="MVO98371.1"/>
    </source>
</evidence>
<dbReference type="GO" id="GO:0005737">
    <property type="term" value="C:cytoplasm"/>
    <property type="evidence" value="ECO:0007669"/>
    <property type="project" value="TreeGrafter"/>
</dbReference>
<dbReference type="RefSeq" id="WP_157332503.1">
    <property type="nucleotide sequence ID" value="NZ_RHLK01000001.1"/>
</dbReference>
<organism evidence="14 15">
    <name type="scientific">Paenibacillus lutrae</name>
    <dbReference type="NCBI Taxonomy" id="2078573"/>
    <lineage>
        <taxon>Bacteria</taxon>
        <taxon>Bacillati</taxon>
        <taxon>Bacillota</taxon>
        <taxon>Bacilli</taxon>
        <taxon>Bacillales</taxon>
        <taxon>Paenibacillaceae</taxon>
        <taxon>Paenibacillus</taxon>
    </lineage>
</organism>
<dbReference type="PROSITE" id="PS00455">
    <property type="entry name" value="AMP_BINDING"/>
    <property type="match status" value="2"/>
</dbReference>
<dbReference type="Pfam" id="PF00501">
    <property type="entry name" value="AMP-binding"/>
    <property type="match status" value="2"/>
</dbReference>
<keyword evidence="10" id="KW-0511">Multifunctional enzyme</keyword>
<dbReference type="Gene3D" id="1.10.1200.10">
    <property type="entry name" value="ACP-like"/>
    <property type="match status" value="4"/>
</dbReference>
<dbReference type="InterPro" id="IPR020841">
    <property type="entry name" value="PKS_Beta-ketoAc_synthase_dom"/>
</dbReference>
<dbReference type="GO" id="GO:0044550">
    <property type="term" value="P:secondary metabolite biosynthetic process"/>
    <property type="evidence" value="ECO:0007669"/>
    <property type="project" value="UniProtKB-ARBA"/>
</dbReference>
<evidence type="ECO:0000256" key="11">
    <source>
        <dbReference type="SAM" id="MobiDB-lite"/>
    </source>
</evidence>
<evidence type="ECO:0000259" key="12">
    <source>
        <dbReference type="PROSITE" id="PS50075"/>
    </source>
</evidence>
<dbReference type="Gene3D" id="3.90.1150.10">
    <property type="entry name" value="Aspartate Aminotransferase, domain 1"/>
    <property type="match status" value="1"/>
</dbReference>
<evidence type="ECO:0000256" key="4">
    <source>
        <dbReference type="ARBA" id="ARBA00022553"/>
    </source>
</evidence>
<comment type="similarity">
    <text evidence="2">Belongs to the ATP-dependent AMP-binding enzyme family.</text>
</comment>
<dbReference type="InterPro" id="IPR015424">
    <property type="entry name" value="PyrdxlP-dep_Trfase"/>
</dbReference>
<dbReference type="InterPro" id="IPR016039">
    <property type="entry name" value="Thiolase-like"/>
</dbReference>
<dbReference type="InterPro" id="IPR015422">
    <property type="entry name" value="PyrdxlP-dep_Trfase_small"/>
</dbReference>
<dbReference type="CDD" id="cd00833">
    <property type="entry name" value="PKS"/>
    <property type="match status" value="1"/>
</dbReference>
<dbReference type="GO" id="GO:0043041">
    <property type="term" value="P:amino acid activation for nonribosomal peptide biosynthetic process"/>
    <property type="evidence" value="ECO:0007669"/>
    <property type="project" value="TreeGrafter"/>
</dbReference>
<dbReference type="GO" id="GO:0016874">
    <property type="term" value="F:ligase activity"/>
    <property type="evidence" value="ECO:0007669"/>
    <property type="project" value="UniProtKB-KW"/>
</dbReference>
<dbReference type="Gene3D" id="3.40.50.980">
    <property type="match status" value="2"/>
</dbReference>
<evidence type="ECO:0000256" key="7">
    <source>
        <dbReference type="ARBA" id="ARBA00022737"/>
    </source>
</evidence>
<dbReference type="Pfam" id="PF00668">
    <property type="entry name" value="Condensation"/>
    <property type="match status" value="3"/>
</dbReference>
<dbReference type="InterPro" id="IPR010071">
    <property type="entry name" value="AA_adenyl_dom"/>
</dbReference>
<sequence length="4247" mass="473776">MEHFQTLIEIIQERAERDRNGITFIAGDKQEEYISYGNLLEHASKVLYQLQENGIQAGDELLMQIDDNHTFLTVFWACLLGGIVPVPVSIGNNDEHKMKLFRIWNTLSRPSMVADDKVLEQLEKYSRQHNLIDSFELVKKETISSQKLDYTCNNKGMFHVSKPEDLAFIQFSSGSTGDPKGVMLTHENLVFNIRDIAHQTGMSPEDIYLGWMPLTHDLGLIAFHLTCLIADAKQLIMPTALFIRRPSLWLKKASEHRATQICSPNFGYKFFLDQYKPASASDWDLSSIRMILNGAEPISVELCEVFVNAMSVHGLRKNVMYPVYGLAEASVGVSTPPLTADNFVRIHVNRQQLQIGEPIEEVDQSDKRCLTFADLGYPMASTSVRICDDHNRVLEDGVIGHTQIRGKNVTAGYYNNPEATAKAKTADGWLITGDLGFIRGGRLVITGRVKDIIFVNGQNVYPHDIERIAEEVDGVDLGKVAVCGVYDEHTKQDRMIVFVMHTKKIEDFLPVAHKLKSHLNYRGGWSVHEVIPIRRIPKTTSGKVERFKLARSYMNGEFEEVLESLAKAAPPEGELELQNAALSQNDIEQKLILICRQILKKPSISADESYFDIGVTSMQLVQIADQLEEQFNLQIEVTDFFSYPTISKLAAYISRQGYRESQEAYPEAADIAKSGDIAIIGMSGKFPQADTLEQFWTNVSSGADNIRPYNDKRRKDAAAFISRLNLEGRNIQIAEGGYLDEVDQFDYSFFKLTPREASLMDPNQRLFLQTAWSTIEDAGYGGKQLAGQKVGVYVGFSKTSFEYERLLSEVEPGALPNFVIGNLPSVISSRIAYLLDLKGPALTIDTACSSSLVAVHLACKSIRNGDCEMALAGGVKTILLPIKAGIGMESSDDRARAFDDDSDGTGWGEGVGAVLLKPLHKAQQDGDNILAVIKGSAINQDGSTIGISAPNALAQADVITQAWRDARIDPETVSYIEAHGTGTKLGDPIEIDGITKAFRKFTQRKQFVAISAVKTNIGHLYEAAGIAGLIKSVLSLKHRQLAPLVHFRTPNRKLHNEDSPVYFNTLLSEWNTEGLPRRSGLSSFGFSGTNCHVVLEEYIPPSNEGCGDVNGSLPFLLTLSARSEAALQELLDRYVDRFRRPEELPLQDVCYTANTGRIHLLHRIAITAADTDALKEKLFLLHEQGRTAEGVYIGKAQGAQDAETVNVSPDTLRSLQLLEQLAAKYVQGAQVDWESLYTGMKYKKISLPTYPFERKRCWIDVPEQNGSELRTSALKTFIAKESTDMVSQNSLTESAADTYKSSVLHQISKMISNVSLLSTDELEPQMHFMELGLDSINLTQVRHSIKDTFGLDIPMNEFFESLTNLELLTSYIAERASISSHTPAPDPFMAGGQPEKQLRQTDVRAVAANTSMDRNHTGIPIERQHAPGFRSTPASEGVERIMEQQLRLMSQQLEVLRYHSSASAAVSDSLHTVPNVLPSIAVASSGNMFTTSAAEVASTGEEAPSIQGNSKMINTEARPFTPYKSLNVKARESLSLRQEQHLQELIERYTARTRSTKQYTQQYRCVYANNRNVAGFRPILKEMVYQIVSQRADGSKIWDLDGNEYIDLTMGFGVNLFGHNPAFIRETIEEELKNGMCVGPMSNMAGQVAEKICRMTGVERIALYNSGTEAIMVALRLARAATGRAKIVIFAGSYHGTFDGVLALGSAGDNKEHSTPLAPGILQHMVDDIVVLNYGTDESLDYIRTHSHELAAVLVEPVQSRRPDFQPKAFLQDIRQITEKSGTAFIFDEVITGFRTHSGGAQAWFGIQADLVTYGKVIGGGLPIGIVAGKAAFMNGIDGGTWNFGDDSYPQYENQRTFVAGTFCHHPLAMAASLAVLDHLEANGQQLQIRLNTRTAALAEELNRYFASEQVPMKVVHFGSLFRFVLKGDLELFFYHMLDKGIYIWEGRNCFLSTAHTEEDIAGIVRTVKESVAELRRGGFLPDLPPDGKGPDKAAVPELQTQGAGANFQENVLALTPDQKQLWFASVSERGESQSLHETVLLRFRGPLQLETFKQAVNSIVLRHEALRTYMSGDGETQIIAPVMKIGVPLHDFTNYPAEVQEKHVRSWVAKDSETPFPMTPWEPLFRIHLMKLSDEDYISVFTFHHFIADGWSIGIFIQELEQIYSALLRTEVCTLPEPVPFRDYARWQQDQLEAGDKAVAFWAGVLDKALPVLDLPSPARGTRIPSSRGSRHTVFLEAALVKQLKSASMKLGSSLFVTLLSAFQLFLHRLTGLKEVTVGVPTAGQAHMNAYSLIGSCVNLLPVIGKVGPDDTFAEFAESIKRVINGQNPYQKYNFAGLAQLGLKHLPVINVVFNMDRPIPRFQFHQLEVELLENEVSFSKYELFLNVTENQKSLRLDFDYNTDLFEPEIIEVWSGYFVHLLHSIVEEDGVSVSGLSLLNTQQNEQLRAVWAAHTDSNGNYPCVLDPYMHLAPAGTAGEVYQVSAATGLMEPTGELAYVENGGTIRHIGAVNRTITLRGHQVNLEQLENHLIQTLHLETCFMMPLMGQEEEASSYITAYVVDNASHPWEEAGLQKAASAILPDYTQPRFWVQMDQIPALPDGQTDIQALPEPRKAGLYNRNKSDSNVQGVEERLTWIWKDVLDAADVTRHDTFFQLGGDSLKATVILARVNKEFGVHIPLSRIFDLQSIAELAAYIAGGDIQPYEPIEPVEQRPYYPVSSSQKRMFVLDQLGGGAAYHVTGKLHITGDLQVTKFIEAVKDVILRHESFRTYFELADGEVVQKVKETLPLDIPWTRISMEESGRVCDSFIQPFHLDRAPLFRAELFEFVQGGFMLLVDMHHIISDGFSMAVLQEEIIQRYQGRQLAAARLHYKDFVIWQNQQLTGSVMQTHEAYWLQLLEGELPVLNMPSDFPRPQVQSFEGDSISFSLEDKLVDALYKLAADTESTIFMVLIAAYNVLLSKYSGQEDLIVGSPVAGRSHVDTEAMIGMFVNTLVLRNRPLASQTFRAFLQEVKHHSLQALEHQEYPFDELVDKLELVRDLSRNPVFDTMFSLQNVGTDVLETGGLRFNPEEFNPGVSKVDFSLHVTEKQEQLSLTWEYNTKLFSQETIARLADHYVRILELVAQDALILLNDIHFISDAEKQLLLSEFNNTSAPFPQEETLHGRFEQQAAKTPDNTAVRFENQQLSYRELNERSNRLARTLRAEGVVPDQPVGILVQRSLEMIVGIYAILKAGGAYVPIDPDYPQERIRFTLEDSGANLLLTQSHLAEQASQSFDGKVLVLDEADVHSSTAPSDAVRTKESIYHTDGSDLEPLSVPNHAAYVIYTSGSTGKPKGVVVEHRSVINRIMWMHDRYGLSTHDTILQKTASTFDVSVWELFWWSMVGSKVCLLPVGGEKNPEQIVEAIERDGVSTMHFVPAMLHAFTEYLEHLPPEIVQTKLGTLKHVFASGEALPPQHVARFQHVVSAIRGAKLINLYGPTEATVDVSYFDCEPTEKYAVIPIGKPIQNIRLYILKEGTEQLQPLGVAGELCISGVGVARGYLNRPELTAEKFTANPFAGGEAGFERLYRTGDLARWMPDGNIEYLGRIDHQVKIRGYRIELGEIEAQMLAVDGIQEAVVTAWESKDGSKNLCAYLVATEPLGLPELRTALQPKLPGYMIPAYMVQLERMPLSINGKIDRKALPEPNELFQSDTAYVPPRNDVEKALAQVWQEVLDREQVGIHDNFFLLGGDSIKAVQVTARMRLRGYSLDIRRLMEHPSIEILSGHVDSLARHIGQEPVEGNVPLTPIQRYLMEKCSSGMHPAATSVLLSAKSGFEEQPLRIALTKILEHHDALRLNLSRIDGAFTQSHAGLDGELFSLDVASYIGIEGDVHRRLEDECLRIHNSLRQHGGPRVRGGLFRLESGDHLFLSIDPLAADQVSWGILLDDLASGYAQALNGQTIALPDKTDAYQTWARQLDTYADSKELVKEQEYWRKMELAGWGAVPKDREGTQPPGALPETNRLRLQLPQEATQDLLTRVNHAYNTEPEEVLLTAWGQTIAGWSGLDRVAVQLENHSRDNTGDDRLDISRTVGQFTSIYPVVLNVESGEPVSLLLKRVKETVRQVPNRGLAYGVTKYLSHSDSVESVFNRMPEIGFSYSKQPSVDTLSFSTSPIQNELEFINQAQGESPYSLYVESRVRDGKLNITVTYDKHAYEEKTISMLLKQFETHLLDAISHCLNQNVQELTPTDVGADDLDLDEFEEMKQFYETL</sequence>
<dbReference type="CDD" id="cd19531">
    <property type="entry name" value="LCL_NRPS-like"/>
    <property type="match status" value="2"/>
</dbReference>
<name>A0A7X3JXU5_9BACL</name>
<keyword evidence="4" id="KW-0597">Phosphoprotein</keyword>
<evidence type="ECO:0000256" key="6">
    <source>
        <dbReference type="ARBA" id="ARBA00022679"/>
    </source>
</evidence>
<dbReference type="InterPro" id="IPR006162">
    <property type="entry name" value="Ppantetheine_attach_site"/>
</dbReference>
<feature type="region of interest" description="Disordered" evidence="11">
    <location>
        <begin position="1410"/>
        <end position="1433"/>
    </location>
</feature>
<evidence type="ECO:0000256" key="2">
    <source>
        <dbReference type="ARBA" id="ARBA00006432"/>
    </source>
</evidence>
<dbReference type="CDD" id="cd05930">
    <property type="entry name" value="A_NRPS"/>
    <property type="match status" value="1"/>
</dbReference>
<dbReference type="CDD" id="cd00610">
    <property type="entry name" value="OAT_like"/>
    <property type="match status" value="1"/>
</dbReference>
<dbReference type="InterPro" id="IPR023213">
    <property type="entry name" value="CAT-like_dom_sf"/>
</dbReference>
<dbReference type="Gene3D" id="3.40.640.10">
    <property type="entry name" value="Type I PLP-dependent aspartate aminotransferase-like (Major domain)"/>
    <property type="match status" value="1"/>
</dbReference>
<dbReference type="InterPro" id="IPR014031">
    <property type="entry name" value="Ketoacyl_synth_C"/>
</dbReference>
<dbReference type="GO" id="GO:0017000">
    <property type="term" value="P:antibiotic biosynthetic process"/>
    <property type="evidence" value="ECO:0007669"/>
    <property type="project" value="UniProtKB-KW"/>
</dbReference>
<dbReference type="InterPro" id="IPR042099">
    <property type="entry name" value="ANL_N_sf"/>
</dbReference>
<keyword evidence="8" id="KW-0663">Pyridoxal phosphate</keyword>
<dbReference type="Pfam" id="PF00109">
    <property type="entry name" value="ketoacyl-synt"/>
    <property type="match status" value="1"/>
</dbReference>
<comment type="cofactor">
    <cofactor evidence="1">
        <name>pantetheine 4'-phosphate</name>
        <dbReference type="ChEBI" id="CHEBI:47942"/>
    </cofactor>
</comment>
<dbReference type="EMBL" id="RHLK01000001">
    <property type="protein sequence ID" value="MVO98371.1"/>
    <property type="molecule type" value="Genomic_DNA"/>
</dbReference>
<dbReference type="InterPro" id="IPR020806">
    <property type="entry name" value="PKS_PP-bd"/>
</dbReference>
<dbReference type="InterPro" id="IPR018201">
    <property type="entry name" value="Ketoacyl_synth_AS"/>
</dbReference>
<dbReference type="InterPro" id="IPR000873">
    <property type="entry name" value="AMP-dep_synth/lig_dom"/>
</dbReference>
<dbReference type="Gene3D" id="2.30.38.10">
    <property type="entry name" value="Luciferase, Domain 3"/>
    <property type="match status" value="1"/>
</dbReference>
<dbReference type="PANTHER" id="PTHR45527:SF1">
    <property type="entry name" value="FATTY ACID SYNTHASE"/>
    <property type="match status" value="1"/>
</dbReference>
<dbReference type="Gene3D" id="3.40.47.10">
    <property type="match status" value="1"/>
</dbReference>
<evidence type="ECO:0000256" key="9">
    <source>
        <dbReference type="ARBA" id="ARBA00023194"/>
    </source>
</evidence>
<dbReference type="PROSITE" id="PS00606">
    <property type="entry name" value="KS3_1"/>
    <property type="match status" value="1"/>
</dbReference>
<comment type="caution">
    <text evidence="14">The sequence shown here is derived from an EMBL/GenBank/DDBJ whole genome shotgun (WGS) entry which is preliminary data.</text>
</comment>
<dbReference type="Gene3D" id="3.40.50.12780">
    <property type="entry name" value="N-terminal domain of ligase-like"/>
    <property type="match status" value="1"/>
</dbReference>
<dbReference type="SMART" id="SM00825">
    <property type="entry name" value="PKS_KS"/>
    <property type="match status" value="1"/>
</dbReference>
<dbReference type="GO" id="GO:0004315">
    <property type="term" value="F:3-oxoacyl-[acyl-carrier-protein] synthase activity"/>
    <property type="evidence" value="ECO:0007669"/>
    <property type="project" value="InterPro"/>
</dbReference>
<evidence type="ECO:0000256" key="10">
    <source>
        <dbReference type="ARBA" id="ARBA00023268"/>
    </source>
</evidence>
<dbReference type="Gene3D" id="1.10.1240.100">
    <property type="match status" value="1"/>
</dbReference>
<reference evidence="14 15" key="1">
    <citation type="journal article" date="2019" name="Microorganisms">
        <title>Paenibacillus lutrae sp. nov., A Chitinolytic Species Isolated from A River Otter in Castril Natural Park, Granada, Spain.</title>
        <authorList>
            <person name="Rodriguez M."/>
            <person name="Reina J.C."/>
            <person name="Bejar V."/>
            <person name="Llamas I."/>
        </authorList>
    </citation>
    <scope>NUCLEOTIDE SEQUENCE [LARGE SCALE GENOMIC DNA]</scope>
    <source>
        <strain evidence="14 15">N10</strain>
    </source>
</reference>
<dbReference type="InterPro" id="IPR005814">
    <property type="entry name" value="Aminotrans_3"/>
</dbReference>
<dbReference type="SMART" id="SM00823">
    <property type="entry name" value="PKS_PP"/>
    <property type="match status" value="4"/>
</dbReference>
<dbReference type="PANTHER" id="PTHR45527">
    <property type="entry name" value="NONRIBOSOMAL PEPTIDE SYNTHETASE"/>
    <property type="match status" value="1"/>
</dbReference>
<dbReference type="Pfam" id="PF02801">
    <property type="entry name" value="Ketoacyl-synt_C"/>
    <property type="match status" value="1"/>
</dbReference>
<dbReference type="InterPro" id="IPR015421">
    <property type="entry name" value="PyrdxlP-dep_Trfase_major"/>
</dbReference>
<keyword evidence="5" id="KW-0436">Ligase</keyword>
<feature type="domain" description="Carrier" evidence="12">
    <location>
        <begin position="2625"/>
        <end position="2700"/>
    </location>
</feature>
<dbReference type="FunFam" id="2.30.38.10:FF:000001">
    <property type="entry name" value="Non-ribosomal peptide synthetase PvdI"/>
    <property type="match status" value="1"/>
</dbReference>
<evidence type="ECO:0000256" key="5">
    <source>
        <dbReference type="ARBA" id="ARBA00022598"/>
    </source>
</evidence>
<accession>A0A7X3JXU5</accession>
<feature type="domain" description="Ketosynthase family 3 (KS3)" evidence="13">
    <location>
        <begin position="674"/>
        <end position="1097"/>
    </location>
</feature>
<keyword evidence="15" id="KW-1185">Reference proteome</keyword>
<gene>
    <name evidence="14" type="ORF">EDM21_02265</name>
</gene>
<keyword evidence="6" id="KW-0808">Transferase</keyword>
<dbReference type="PROSITE" id="PS50075">
    <property type="entry name" value="CARRIER"/>
    <property type="match status" value="4"/>
</dbReference>
<dbReference type="NCBIfam" id="TIGR01733">
    <property type="entry name" value="AA-adenyl-dom"/>
    <property type="match status" value="1"/>
</dbReference>
<dbReference type="Proteomes" id="UP000490800">
    <property type="component" value="Unassembled WGS sequence"/>
</dbReference>
<dbReference type="InterPro" id="IPR014030">
    <property type="entry name" value="Ketoacyl_synth_N"/>
</dbReference>
<dbReference type="InterPro" id="IPR020845">
    <property type="entry name" value="AMP-binding_CS"/>
</dbReference>
<dbReference type="InterPro" id="IPR001242">
    <property type="entry name" value="Condensation_dom"/>
</dbReference>
<dbReference type="SUPFAM" id="SSF56801">
    <property type="entry name" value="Acetyl-CoA synthetase-like"/>
    <property type="match status" value="3"/>
</dbReference>
<proteinExistence type="inferred from homology"/>
<dbReference type="GO" id="GO:0008483">
    <property type="term" value="F:transaminase activity"/>
    <property type="evidence" value="ECO:0007669"/>
    <property type="project" value="InterPro"/>
</dbReference>
<evidence type="ECO:0000259" key="13">
    <source>
        <dbReference type="PROSITE" id="PS52004"/>
    </source>
</evidence>
<dbReference type="FunFam" id="3.40.50.12780:FF:000012">
    <property type="entry name" value="Non-ribosomal peptide synthetase"/>
    <property type="match status" value="1"/>
</dbReference>
<dbReference type="Pfam" id="PF22621">
    <property type="entry name" value="CurL-like_PKS_C"/>
    <property type="match status" value="1"/>
</dbReference>
<evidence type="ECO:0000256" key="3">
    <source>
        <dbReference type="ARBA" id="ARBA00022450"/>
    </source>
</evidence>
<dbReference type="InterPro" id="IPR049704">
    <property type="entry name" value="Aminotrans_3_PPA_site"/>
</dbReference>
<dbReference type="Pfam" id="PF00202">
    <property type="entry name" value="Aminotran_3"/>
    <property type="match status" value="1"/>
</dbReference>
<dbReference type="SUPFAM" id="SSF53383">
    <property type="entry name" value="PLP-dependent transferases"/>
    <property type="match status" value="1"/>
</dbReference>
<dbReference type="FunFam" id="1.10.1200.10:FF:000005">
    <property type="entry name" value="Nonribosomal peptide synthetase 1"/>
    <property type="match status" value="1"/>
</dbReference>
<dbReference type="Gene3D" id="3.30.559.10">
    <property type="entry name" value="Chloramphenicol acetyltransferase-like domain"/>
    <property type="match status" value="3"/>
</dbReference>
<dbReference type="OrthoDB" id="9765680at2"/>
<feature type="domain" description="Carrier" evidence="12">
    <location>
        <begin position="582"/>
        <end position="657"/>
    </location>
</feature>